<keyword evidence="1" id="KW-0472">Membrane</keyword>
<accession>A0A8J3CR60</accession>
<dbReference type="AlphaFoldDB" id="A0A8J3CR60"/>
<dbReference type="EMBL" id="BMZH01000003">
    <property type="protein sequence ID" value="GHA89263.1"/>
    <property type="molecule type" value="Genomic_DNA"/>
</dbReference>
<sequence>MKWLRHIPALILLIVGAVLLNYYLPDRDVVQIVGTEVKRIDVESGAPFWDRADIGTIEGSTRDVRFINAEFENGNTRVYRNEDTGWGFPPYFKFDSGDVTAQAQSLAKSDGKWVAVRHYGWRIKLFSIFPNATSIKQVSGPDALLIPWFNIVFIGLLLLIWFLLWRMITRWKAKRIDPTLDAVGDSIGDAARDFGDNVEAGSDEVRSRWRKIFGSNKPR</sequence>
<evidence type="ECO:0000256" key="1">
    <source>
        <dbReference type="SAM" id="Phobius"/>
    </source>
</evidence>
<keyword evidence="3" id="KW-1185">Reference proteome</keyword>
<reference evidence="2" key="2">
    <citation type="submission" date="2020-09" db="EMBL/GenBank/DDBJ databases">
        <authorList>
            <person name="Sun Q."/>
            <person name="Kim S."/>
        </authorList>
    </citation>
    <scope>NUCLEOTIDE SEQUENCE</scope>
    <source>
        <strain evidence="2">KCTC 32513</strain>
    </source>
</reference>
<protein>
    <recommendedName>
        <fullName evidence="4">DUF1523 family protein</fullName>
    </recommendedName>
</protein>
<reference evidence="2" key="1">
    <citation type="journal article" date="2014" name="Int. J. Syst. Evol. Microbiol.">
        <title>Complete genome sequence of Corynebacterium casei LMG S-19264T (=DSM 44701T), isolated from a smear-ripened cheese.</title>
        <authorList>
            <consortium name="US DOE Joint Genome Institute (JGI-PGF)"/>
            <person name="Walter F."/>
            <person name="Albersmeier A."/>
            <person name="Kalinowski J."/>
            <person name="Ruckert C."/>
        </authorList>
    </citation>
    <scope>NUCLEOTIDE SEQUENCE</scope>
    <source>
        <strain evidence="2">KCTC 32513</strain>
    </source>
</reference>
<dbReference type="InterPro" id="IPR011088">
    <property type="entry name" value="Phage_phiNM3_A0EWY4"/>
</dbReference>
<feature type="transmembrane region" description="Helical" evidence="1">
    <location>
        <begin position="145"/>
        <end position="165"/>
    </location>
</feature>
<dbReference type="Pfam" id="PF07509">
    <property type="entry name" value="DUF1523"/>
    <property type="match status" value="1"/>
</dbReference>
<gene>
    <name evidence="2" type="ORF">GCM10009069_10410</name>
</gene>
<keyword evidence="1" id="KW-1133">Transmembrane helix</keyword>
<keyword evidence="1" id="KW-0812">Transmembrane</keyword>
<evidence type="ECO:0000313" key="3">
    <source>
        <dbReference type="Proteomes" id="UP000634004"/>
    </source>
</evidence>
<proteinExistence type="predicted"/>
<evidence type="ECO:0008006" key="4">
    <source>
        <dbReference type="Google" id="ProtNLM"/>
    </source>
</evidence>
<dbReference type="RefSeq" id="WP_189496125.1">
    <property type="nucleotide sequence ID" value="NZ_BMZH01000003.1"/>
</dbReference>
<feature type="transmembrane region" description="Helical" evidence="1">
    <location>
        <begin position="7"/>
        <end position="24"/>
    </location>
</feature>
<organism evidence="2 3">
    <name type="scientific">Algimonas arctica</name>
    <dbReference type="NCBI Taxonomy" id="1479486"/>
    <lineage>
        <taxon>Bacteria</taxon>
        <taxon>Pseudomonadati</taxon>
        <taxon>Pseudomonadota</taxon>
        <taxon>Alphaproteobacteria</taxon>
        <taxon>Maricaulales</taxon>
        <taxon>Robiginitomaculaceae</taxon>
        <taxon>Algimonas</taxon>
    </lineage>
</organism>
<dbReference type="Proteomes" id="UP000634004">
    <property type="component" value="Unassembled WGS sequence"/>
</dbReference>
<evidence type="ECO:0000313" key="2">
    <source>
        <dbReference type="EMBL" id="GHA89263.1"/>
    </source>
</evidence>
<comment type="caution">
    <text evidence="2">The sequence shown here is derived from an EMBL/GenBank/DDBJ whole genome shotgun (WGS) entry which is preliminary data.</text>
</comment>
<name>A0A8J3CR60_9PROT</name>